<evidence type="ECO:0000313" key="2">
    <source>
        <dbReference type="Proteomes" id="UP001303115"/>
    </source>
</evidence>
<reference evidence="2" key="1">
    <citation type="journal article" date="2023" name="Mol. Phylogenet. Evol.">
        <title>Genome-scale phylogeny and comparative genomics of the fungal order Sordariales.</title>
        <authorList>
            <person name="Hensen N."/>
            <person name="Bonometti L."/>
            <person name="Westerberg I."/>
            <person name="Brannstrom I.O."/>
            <person name="Guillou S."/>
            <person name="Cros-Aarteil S."/>
            <person name="Calhoun S."/>
            <person name="Haridas S."/>
            <person name="Kuo A."/>
            <person name="Mondo S."/>
            <person name="Pangilinan J."/>
            <person name="Riley R."/>
            <person name="LaButti K."/>
            <person name="Andreopoulos B."/>
            <person name="Lipzen A."/>
            <person name="Chen C."/>
            <person name="Yan M."/>
            <person name="Daum C."/>
            <person name="Ng V."/>
            <person name="Clum A."/>
            <person name="Steindorff A."/>
            <person name="Ohm R.A."/>
            <person name="Martin F."/>
            <person name="Silar P."/>
            <person name="Natvig D.O."/>
            <person name="Lalanne C."/>
            <person name="Gautier V."/>
            <person name="Ament-Velasquez S.L."/>
            <person name="Kruys A."/>
            <person name="Hutchinson M.I."/>
            <person name="Powell A.J."/>
            <person name="Barry K."/>
            <person name="Miller A.N."/>
            <person name="Grigoriev I.V."/>
            <person name="Debuchy R."/>
            <person name="Gladieux P."/>
            <person name="Hiltunen Thoren M."/>
            <person name="Johannesson H."/>
        </authorList>
    </citation>
    <scope>NUCLEOTIDE SEQUENCE [LARGE SCALE GENOMIC DNA]</scope>
    <source>
        <strain evidence="2">CBS 284.82</strain>
    </source>
</reference>
<keyword evidence="2" id="KW-1185">Reference proteome</keyword>
<name>A0AAN6P6U8_9PEZI</name>
<feature type="non-terminal residue" evidence="1">
    <location>
        <position position="1"/>
    </location>
</feature>
<proteinExistence type="predicted"/>
<comment type="caution">
    <text evidence="1">The sequence shown here is derived from an EMBL/GenBank/DDBJ whole genome shotgun (WGS) entry which is preliminary data.</text>
</comment>
<sequence length="98" mass="11093">EDAAVGEQREQDLAATPEFWGFYIQHGSQIRRYYNNEQSALNIVSLFVPQAASVAPETITLDIQREFTDERKTLDQTGTGQILDGAWARERAALQHEL</sequence>
<gene>
    <name evidence="1" type="ORF">C8A01DRAFT_20149</name>
</gene>
<dbReference type="AlphaFoldDB" id="A0AAN6P6U8"/>
<protein>
    <submittedName>
        <fullName evidence="1">Uncharacterized protein</fullName>
    </submittedName>
</protein>
<organism evidence="1 2">
    <name type="scientific">Parachaetomium inaequale</name>
    <dbReference type="NCBI Taxonomy" id="2588326"/>
    <lineage>
        <taxon>Eukaryota</taxon>
        <taxon>Fungi</taxon>
        <taxon>Dikarya</taxon>
        <taxon>Ascomycota</taxon>
        <taxon>Pezizomycotina</taxon>
        <taxon>Sordariomycetes</taxon>
        <taxon>Sordariomycetidae</taxon>
        <taxon>Sordariales</taxon>
        <taxon>Chaetomiaceae</taxon>
        <taxon>Parachaetomium</taxon>
    </lineage>
</organism>
<accession>A0AAN6P6U8</accession>
<evidence type="ECO:0000313" key="1">
    <source>
        <dbReference type="EMBL" id="KAK4032839.1"/>
    </source>
</evidence>
<dbReference type="Proteomes" id="UP001303115">
    <property type="component" value="Unassembled WGS sequence"/>
</dbReference>
<dbReference type="EMBL" id="MU854571">
    <property type="protein sequence ID" value="KAK4032839.1"/>
    <property type="molecule type" value="Genomic_DNA"/>
</dbReference>